<dbReference type="EMBL" id="JAGIOB010000001">
    <property type="protein sequence ID" value="MBP2415892.1"/>
    <property type="molecule type" value="Genomic_DNA"/>
</dbReference>
<feature type="transmembrane region" description="Helical" evidence="8">
    <location>
        <begin position="327"/>
        <end position="348"/>
    </location>
</feature>
<organism evidence="9 10">
    <name type="scientific">Microlunatus capsulatus</name>
    <dbReference type="NCBI Taxonomy" id="99117"/>
    <lineage>
        <taxon>Bacteria</taxon>
        <taxon>Bacillati</taxon>
        <taxon>Actinomycetota</taxon>
        <taxon>Actinomycetes</taxon>
        <taxon>Propionibacteriales</taxon>
        <taxon>Propionibacteriaceae</taxon>
        <taxon>Microlunatus</taxon>
    </lineage>
</organism>
<feature type="transmembrane region" description="Helical" evidence="8">
    <location>
        <begin position="191"/>
        <end position="210"/>
    </location>
</feature>
<reference evidence="9 10" key="1">
    <citation type="submission" date="2021-03" db="EMBL/GenBank/DDBJ databases">
        <title>Sequencing the genomes of 1000 actinobacteria strains.</title>
        <authorList>
            <person name="Klenk H.-P."/>
        </authorList>
    </citation>
    <scope>NUCLEOTIDE SEQUENCE [LARGE SCALE GENOMIC DNA]</scope>
    <source>
        <strain evidence="9 10">DSM 12936</strain>
    </source>
</reference>
<feature type="transmembrane region" description="Helical" evidence="8">
    <location>
        <begin position="130"/>
        <end position="151"/>
    </location>
</feature>
<dbReference type="InterPro" id="IPR018584">
    <property type="entry name" value="GT87"/>
</dbReference>
<comment type="similarity">
    <text evidence="7">Belongs to the glycosyltransferase 87 family.</text>
</comment>
<keyword evidence="4 8" id="KW-0812">Transmembrane</keyword>
<keyword evidence="2" id="KW-1003">Cell membrane</keyword>
<evidence type="ECO:0000313" key="9">
    <source>
        <dbReference type="EMBL" id="MBP2415892.1"/>
    </source>
</evidence>
<evidence type="ECO:0000256" key="6">
    <source>
        <dbReference type="ARBA" id="ARBA00023136"/>
    </source>
</evidence>
<keyword evidence="6 8" id="KW-0472">Membrane</keyword>
<gene>
    <name evidence="9" type="ORF">JOF54_000814</name>
</gene>
<evidence type="ECO:0000256" key="2">
    <source>
        <dbReference type="ARBA" id="ARBA00022475"/>
    </source>
</evidence>
<evidence type="ECO:0000256" key="3">
    <source>
        <dbReference type="ARBA" id="ARBA00022679"/>
    </source>
</evidence>
<evidence type="ECO:0000313" key="10">
    <source>
        <dbReference type="Proteomes" id="UP000758168"/>
    </source>
</evidence>
<dbReference type="EC" id="2.4.1.-" evidence="9"/>
<comment type="subcellular location">
    <subcellularLocation>
        <location evidence="1">Cell membrane</location>
        <topology evidence="1">Multi-pass membrane protein</topology>
    </subcellularLocation>
</comment>
<keyword evidence="5 8" id="KW-1133">Transmembrane helix</keyword>
<keyword evidence="9" id="KW-0328">Glycosyltransferase</keyword>
<evidence type="ECO:0000256" key="1">
    <source>
        <dbReference type="ARBA" id="ARBA00004651"/>
    </source>
</evidence>
<proteinExistence type="inferred from homology"/>
<keyword evidence="3 9" id="KW-0808">Transferase</keyword>
<evidence type="ECO:0000256" key="4">
    <source>
        <dbReference type="ARBA" id="ARBA00022692"/>
    </source>
</evidence>
<dbReference type="Pfam" id="PF09594">
    <property type="entry name" value="GT87"/>
    <property type="match status" value="1"/>
</dbReference>
<evidence type="ECO:0000256" key="5">
    <source>
        <dbReference type="ARBA" id="ARBA00022989"/>
    </source>
</evidence>
<protein>
    <submittedName>
        <fullName evidence="9">Alpha-1,2-mannosyltransferase</fullName>
        <ecNumber evidence="9">2.4.1.-</ecNumber>
    </submittedName>
</protein>
<evidence type="ECO:0000256" key="8">
    <source>
        <dbReference type="SAM" id="Phobius"/>
    </source>
</evidence>
<feature type="transmembrane region" description="Helical" evidence="8">
    <location>
        <begin position="71"/>
        <end position="99"/>
    </location>
</feature>
<name>A0ABS4Z4A5_9ACTN</name>
<feature type="transmembrane region" description="Helical" evidence="8">
    <location>
        <begin position="106"/>
        <end position="124"/>
    </location>
</feature>
<feature type="transmembrane region" description="Helical" evidence="8">
    <location>
        <begin position="247"/>
        <end position="274"/>
    </location>
</feature>
<evidence type="ECO:0000256" key="7">
    <source>
        <dbReference type="ARBA" id="ARBA00024033"/>
    </source>
</evidence>
<feature type="transmembrane region" description="Helical" evidence="8">
    <location>
        <begin position="368"/>
        <end position="390"/>
    </location>
</feature>
<dbReference type="GO" id="GO:0016757">
    <property type="term" value="F:glycosyltransferase activity"/>
    <property type="evidence" value="ECO:0007669"/>
    <property type="project" value="UniProtKB-KW"/>
</dbReference>
<dbReference type="RefSeq" id="WP_210053206.1">
    <property type="nucleotide sequence ID" value="NZ_BAAAMH010000021.1"/>
</dbReference>
<comment type="caution">
    <text evidence="9">The sequence shown here is derived from an EMBL/GenBank/DDBJ whole genome shotgun (WGS) entry which is preliminary data.</text>
</comment>
<accession>A0ABS4Z4A5</accession>
<feature type="transmembrane region" description="Helical" evidence="8">
    <location>
        <begin position="163"/>
        <end position="185"/>
    </location>
</feature>
<sequence>MTRALRGVAVCLLPVLVGLYVAATTFGGGRFVPWRPVMVDLDVYRRAGLVLLQGGDFYTLPGSLQFLYPPFAAVLAVPLALLPTALVQIGWTVAGVLALLAVLHRFGLHGWVLSLVGTACVWFVEPVTQTLAFGQLGIFLVALVVLDLVPGPRVAARRLLPEGALTALAAAVKLTPAIFVVQLLVVRRTRAFVTAVVTGLVVTLASAVVAPRASLGFWGRLAHGDTGLGGSIIYYTNQSVMADVVRVLGLGGGAAALGLALSALVAALGVWAGWRWYRRDVALAVTLCGVASLLASPVSWLHHFVWVVPLALCLIQHSRGRDAADRPLAPLPGWFTALGWIFVGWVVASPFRRLPNGADVELQWSAGQHALASTTAVLGVALLAGAVVVAGRTVPPDPAGTPAGVSAAARPGS</sequence>
<keyword evidence="10" id="KW-1185">Reference proteome</keyword>
<dbReference type="Proteomes" id="UP000758168">
    <property type="component" value="Unassembled WGS sequence"/>
</dbReference>